<sequence length="1718" mass="197037">MATRDLDNEQDFVNSPNSQYRNLDLTKGQKNFTVSDDSRTKGNDFSTAWQAGIKTSPSEYLNLLTLNNEEKKEKRRSSSSATSSSSSLQVTSNEETSAVQNSDSSVKEEVKRETKKGSKLDKALKGVRQFVTGKIFSSSSSSVEIVPRRKKDQNNEPEDVQTFQKVFDPNCGEMNDDDEAKENEKDKMVLCKLTFRGYAQHDLQKFDEKLFGYSFTNIERLSKGLSSHYEADKNGLGKREESEYSLFLKETSEDLTHLRTSAALAELTYIFDEIQNEMKSTGFERLNENASVIFTISNSNIYPPNFALQNVFPLHRAIFGNLFKEKYFNPVMSVVSEKNSDAIKKFLNEQKGVENFEYAMAAVFENDQESFSIFLNDFFRHCPRVIELKINYSSIRRIVAKVNCREGKFDTVLTFQLSFPPAIFAHRQNTFENAEFQFFARERYHSWDRRNIKEEDISLSSAITLESLEVGANCLLQVFDRLNKLTGKFVQFQILGWNPFIKHQFYEMNLLNNPENLPFQFQKLRDATYFPLVYAVHALISRGGAIYDYFFRKPYACFESFLKLVVQKFDHNLEKEFDKKITRTVRALELMLQKVDDLLDIPEPISFFTSLYDQPEFNFASELTQDLIANGFMRVRKAIVTPTRVLLCNPDVVMGSRSLRMSGGDNMMRITFRDDNSLKLSGVQKVIAGKTVEIRSFSYLCSSNSQMKDHGCYLLAGTQEDVVQFRKECGRFGIEAIPKMMSRLGQCFSQSRQSGIEIARNDYCEIPDFVGGVDGNGNPYIFSDGVGIMSKSFAKQIAEDLGYPNYIPSCVQFRFRGYKGLLVIDSTIDEAGGGHKYQQQHGEDNLHNKKIYFRKSQKKFNGPREKFISIVKVSAPLTVSLNKPLINILDQVSEKQDALTHSKIKSRIFYLLEKDIESIVSCFFDNKNAFLTVMGFPKYIQYQLFEDFHITEEPFFRSMLRSYAFVRLHRLIEKMRIKIPSTHGRTMFGVVDESGILQKGQVFVRYTTNVSLKFPPQCADKTTLVGPVLVTKNPSIVGGDVRIFEAVDIPSMYELVDVIVVPNNGDRPHPNEMSGGDLDGDEFSVFWDSELFVHHNEEPFNYTPAIPELPEDTDDPDFHNKLSDLMIESFKNYISQDSIGTIANSHLVNSDLYGIDSDHCLKIAEKHNQAVDFQKNGIMPEALTKQWSNGEPPEKVQCFPNFMSKTVATTYKSGRILGELHERLNIVKSVLKFEEHLSDKSTIVIDPSFIIRGDDKYYESAAACYNNYSSLIQNLCESYGIPNEGCLFSSNFIALKKRLVDRDEDNTSVFTTQYMIEEQLANIFEKIRLEFFEEFGGLEKYTVIDDMKNLGIRQAFSRICNTPTTELRKKASAYYRVAYDQKKYLSFAWSVGDILMANRKSYCFINRQMKLQSLFPLEDKLSTIIDDAAVKFAKEYDIFVQNLDETILRRESNIIVSLPCAQICHHNQGLRKLLFFVRKWSAQQNLSEISPKIFDALVILFGSGRHTVSCEPIITIPQRRGGPVDDLESRSGGLGKIFLNFIQCLLTQKFISSEVFSLLPFSKRVLQKSQCLMIYYKAMETFYPIAVNRTFGTLPGVKENERNFDGNNVEAEVFVIEIPMEVENYEELLKLLGEKCGCKYITIKRKPENKIGKTTFRVALQAVGSFWAAWRFRQILLPTANMNEPSFEQRFALLRAEAYNRLQFYTNEEHSIDDIYPF</sequence>
<reference evidence="2" key="1">
    <citation type="submission" date="2022-11" db="UniProtKB">
        <authorList>
            <consortium name="WormBaseParasite"/>
        </authorList>
    </citation>
    <scope>IDENTIFICATION</scope>
</reference>
<dbReference type="WBParaSite" id="ES5_v2.g7186.t1">
    <property type="protein sequence ID" value="ES5_v2.g7186.t1"/>
    <property type="gene ID" value="ES5_v2.g7186"/>
</dbReference>
<evidence type="ECO:0000313" key="1">
    <source>
        <dbReference type="Proteomes" id="UP000887579"/>
    </source>
</evidence>
<name>A0AC34GR65_9BILA</name>
<protein>
    <submittedName>
        <fullName evidence="2">RNA-directed RNA polymerase</fullName>
    </submittedName>
</protein>
<evidence type="ECO:0000313" key="2">
    <source>
        <dbReference type="WBParaSite" id="ES5_v2.g7186.t1"/>
    </source>
</evidence>
<dbReference type="Proteomes" id="UP000887579">
    <property type="component" value="Unplaced"/>
</dbReference>
<accession>A0AC34GR65</accession>
<organism evidence="1 2">
    <name type="scientific">Panagrolaimus sp. ES5</name>
    <dbReference type="NCBI Taxonomy" id="591445"/>
    <lineage>
        <taxon>Eukaryota</taxon>
        <taxon>Metazoa</taxon>
        <taxon>Ecdysozoa</taxon>
        <taxon>Nematoda</taxon>
        <taxon>Chromadorea</taxon>
        <taxon>Rhabditida</taxon>
        <taxon>Tylenchina</taxon>
        <taxon>Panagrolaimomorpha</taxon>
        <taxon>Panagrolaimoidea</taxon>
        <taxon>Panagrolaimidae</taxon>
        <taxon>Panagrolaimus</taxon>
    </lineage>
</organism>
<proteinExistence type="predicted"/>